<dbReference type="EMBL" id="BMIA01000001">
    <property type="protein sequence ID" value="GGH21976.1"/>
    <property type="molecule type" value="Genomic_DNA"/>
</dbReference>
<evidence type="ECO:0000313" key="2">
    <source>
        <dbReference type="Proteomes" id="UP000600214"/>
    </source>
</evidence>
<evidence type="ECO:0000313" key="1">
    <source>
        <dbReference type="EMBL" id="GGH21976.1"/>
    </source>
</evidence>
<reference evidence="2" key="1">
    <citation type="journal article" date="2019" name="Int. J. Syst. Evol. Microbiol.">
        <title>The Global Catalogue of Microorganisms (GCM) 10K type strain sequencing project: providing services to taxonomists for standard genome sequencing and annotation.</title>
        <authorList>
            <consortium name="The Broad Institute Genomics Platform"/>
            <consortium name="The Broad Institute Genome Sequencing Center for Infectious Disease"/>
            <person name="Wu L."/>
            <person name="Ma J."/>
        </authorList>
    </citation>
    <scope>NUCLEOTIDE SEQUENCE [LARGE SCALE GENOMIC DNA]</scope>
    <source>
        <strain evidence="2">CGMCC 1.15288</strain>
    </source>
</reference>
<accession>A0ABQ1YEG1</accession>
<gene>
    <name evidence="1" type="ORF">GCM10007423_03490</name>
</gene>
<sequence>MLLGSSAAFAQVKIGTNPTTIEPNSNLEVEASTPGRKTKVDKTTGQVTITDGTEGAGKVLTSDAVGGTAWQYPLSGAMVNGTLGNQITVATGAGTQTYSGASITLPRAGTYMVTARWMTPTAATTYPAGNQAFINTALSTSSSTYLEAGIATEWVVIASSAHHTTPSFRVTVAGPQTLYFWFYTGYFTGTVQFLETYAIGPF</sequence>
<name>A0ABQ1YEG1_9BACT</name>
<organism evidence="1 2">
    <name type="scientific">Dyadobacter endophyticus</name>
    <dbReference type="NCBI Taxonomy" id="1749036"/>
    <lineage>
        <taxon>Bacteria</taxon>
        <taxon>Pseudomonadati</taxon>
        <taxon>Bacteroidota</taxon>
        <taxon>Cytophagia</taxon>
        <taxon>Cytophagales</taxon>
        <taxon>Spirosomataceae</taxon>
        <taxon>Dyadobacter</taxon>
    </lineage>
</organism>
<evidence type="ECO:0008006" key="3">
    <source>
        <dbReference type="Google" id="ProtNLM"/>
    </source>
</evidence>
<proteinExistence type="predicted"/>
<comment type="caution">
    <text evidence="1">The sequence shown here is derived from an EMBL/GenBank/DDBJ whole genome shotgun (WGS) entry which is preliminary data.</text>
</comment>
<keyword evidence="2" id="KW-1185">Reference proteome</keyword>
<protein>
    <recommendedName>
        <fullName evidence="3">C1q domain-containing protein</fullName>
    </recommendedName>
</protein>
<dbReference type="Proteomes" id="UP000600214">
    <property type="component" value="Unassembled WGS sequence"/>
</dbReference>